<dbReference type="InterPro" id="IPR010982">
    <property type="entry name" value="Lambda_DNA-bd_dom_sf"/>
</dbReference>
<name>A0A8J3N9E0_9CHLR</name>
<dbReference type="SUPFAM" id="SSF47413">
    <property type="entry name" value="lambda repressor-like DNA-binding domains"/>
    <property type="match status" value="1"/>
</dbReference>
<dbReference type="GO" id="GO:0003677">
    <property type="term" value="F:DNA binding"/>
    <property type="evidence" value="ECO:0007669"/>
    <property type="project" value="InterPro"/>
</dbReference>
<dbReference type="SMART" id="SM00530">
    <property type="entry name" value="HTH_XRE"/>
    <property type="match status" value="1"/>
</dbReference>
<organism evidence="2 3">
    <name type="scientific">Reticulibacter mediterranei</name>
    <dbReference type="NCBI Taxonomy" id="2778369"/>
    <lineage>
        <taxon>Bacteria</taxon>
        <taxon>Bacillati</taxon>
        <taxon>Chloroflexota</taxon>
        <taxon>Ktedonobacteria</taxon>
        <taxon>Ktedonobacterales</taxon>
        <taxon>Reticulibacteraceae</taxon>
        <taxon>Reticulibacter</taxon>
    </lineage>
</organism>
<evidence type="ECO:0000259" key="1">
    <source>
        <dbReference type="SMART" id="SM00530"/>
    </source>
</evidence>
<dbReference type="Pfam" id="PF17765">
    <property type="entry name" value="MLTR_LBD"/>
    <property type="match status" value="1"/>
</dbReference>
<accession>A0A8J3N9E0</accession>
<dbReference type="InterPro" id="IPR041413">
    <property type="entry name" value="MLTR_LBD"/>
</dbReference>
<feature type="domain" description="HTH cro/C1-type" evidence="1">
    <location>
        <begin position="13"/>
        <end position="89"/>
    </location>
</feature>
<dbReference type="EMBL" id="BNJK01000002">
    <property type="protein sequence ID" value="GHO99227.1"/>
    <property type="molecule type" value="Genomic_DNA"/>
</dbReference>
<dbReference type="InterPro" id="IPR001387">
    <property type="entry name" value="Cro/C1-type_HTH"/>
</dbReference>
<protein>
    <submittedName>
        <fullName evidence="2">Transcriptional regulator</fullName>
    </submittedName>
</protein>
<gene>
    <name evidence="2" type="ORF">KSF_092750</name>
</gene>
<comment type="caution">
    <text evidence="2">The sequence shown here is derived from an EMBL/GenBank/DDBJ whole genome shotgun (WGS) entry which is preliminary data.</text>
</comment>
<dbReference type="CDD" id="cd00093">
    <property type="entry name" value="HTH_XRE"/>
    <property type="match status" value="1"/>
</dbReference>
<keyword evidence="3" id="KW-1185">Reference proteome</keyword>
<dbReference type="Proteomes" id="UP000597444">
    <property type="component" value="Unassembled WGS sequence"/>
</dbReference>
<dbReference type="AlphaFoldDB" id="A0A8J3N9E0"/>
<sequence>MSIKQLETDRHQELAAFLQSRRARVSPEQVGLPRGMRRRTPGLRRGEVALLAGVSLEWYTWLEQGRDIHVSVQLLESLARVLQLDANERAHLFLLALRQPPPVETFSPPTISPTLQQFLYQLGSIPASVVDPRLNVVAWNETCRVVFGNYATMSSERERNLIWRLFTFPAEQLNEEWEELARVYLAQFRAGYGRFINDPWWATQIAELSQISPQFRELWARHDVLNVSEGRKTMHNPLVGELYFDFLWLQAADFSDLRLLIHSPRPNTGTAEKIEQLLAHDAEQNT</sequence>
<reference evidence="2" key="1">
    <citation type="submission" date="2020-10" db="EMBL/GenBank/DDBJ databases">
        <title>Taxonomic study of unclassified bacteria belonging to the class Ktedonobacteria.</title>
        <authorList>
            <person name="Yabe S."/>
            <person name="Wang C.M."/>
            <person name="Zheng Y."/>
            <person name="Sakai Y."/>
            <person name="Cavaletti L."/>
            <person name="Monciardini P."/>
            <person name="Donadio S."/>
        </authorList>
    </citation>
    <scope>NUCLEOTIDE SEQUENCE</scope>
    <source>
        <strain evidence="2">ID150040</strain>
    </source>
</reference>
<dbReference type="Gene3D" id="1.10.260.40">
    <property type="entry name" value="lambda repressor-like DNA-binding domains"/>
    <property type="match status" value="1"/>
</dbReference>
<dbReference type="PANTHER" id="PTHR35010">
    <property type="entry name" value="BLL4672 PROTEIN-RELATED"/>
    <property type="match status" value="1"/>
</dbReference>
<dbReference type="Gene3D" id="3.30.450.180">
    <property type="match status" value="1"/>
</dbReference>
<dbReference type="RefSeq" id="WP_236065218.1">
    <property type="nucleotide sequence ID" value="NZ_BNJK01000002.1"/>
</dbReference>
<dbReference type="Pfam" id="PF13560">
    <property type="entry name" value="HTH_31"/>
    <property type="match status" value="1"/>
</dbReference>
<evidence type="ECO:0000313" key="2">
    <source>
        <dbReference type="EMBL" id="GHO99227.1"/>
    </source>
</evidence>
<evidence type="ECO:0000313" key="3">
    <source>
        <dbReference type="Proteomes" id="UP000597444"/>
    </source>
</evidence>
<proteinExistence type="predicted"/>